<reference evidence="2 3" key="1">
    <citation type="submission" date="2023-09" db="EMBL/GenBank/DDBJ databases">
        <authorList>
            <person name="Wang M."/>
        </authorList>
    </citation>
    <scope>NUCLEOTIDE SEQUENCE [LARGE SCALE GENOMIC DNA]</scope>
    <source>
        <strain evidence="2">GT-2023</strain>
        <tissue evidence="2">Liver</tissue>
    </source>
</reference>
<keyword evidence="3" id="KW-1185">Reference proteome</keyword>
<organism evidence="2 3">
    <name type="scientific">Cirrhinus molitorella</name>
    <name type="common">mud carp</name>
    <dbReference type="NCBI Taxonomy" id="172907"/>
    <lineage>
        <taxon>Eukaryota</taxon>
        <taxon>Metazoa</taxon>
        <taxon>Chordata</taxon>
        <taxon>Craniata</taxon>
        <taxon>Vertebrata</taxon>
        <taxon>Euteleostomi</taxon>
        <taxon>Actinopterygii</taxon>
        <taxon>Neopterygii</taxon>
        <taxon>Teleostei</taxon>
        <taxon>Ostariophysi</taxon>
        <taxon>Cypriniformes</taxon>
        <taxon>Cyprinidae</taxon>
        <taxon>Labeoninae</taxon>
        <taxon>Labeonini</taxon>
        <taxon>Cirrhinus</taxon>
    </lineage>
</organism>
<gene>
    <name evidence="2" type="ORF">QQF64_020537</name>
</gene>
<evidence type="ECO:0000256" key="1">
    <source>
        <dbReference type="SAM" id="MobiDB-lite"/>
    </source>
</evidence>
<accession>A0ABR3L9J1</accession>
<proteinExistence type="predicted"/>
<name>A0ABR3L9J1_9TELE</name>
<feature type="region of interest" description="Disordered" evidence="1">
    <location>
        <begin position="78"/>
        <end position="114"/>
    </location>
</feature>
<sequence length="377" mass="41841">MSGMFLPVPEKEEEECNNLACKQNVKNLQVTDLNKQVDTLTGALRDVSRRYWLLKKRSQPSPSSQLARVTRNLLSVLSSPGEEEGPEQPVAEPAEEPEGEVAGPSPKVSTDMPHPFPDHVAALNCLKSGAEKKDQWSFYGHLTAYWASIYGHRGGVFQNLTIKEVEDARKTESEGHFVINISADKTNQAFGAAQLALDEEEYRWLEEFLALRSTLVGGNDAKYFFFTSKPSSCKNLNKYFQEAWASMGLPGTPTFTDVRTAIATHAKNTHCPDDRHKVAQFMCHDTATADRFYALNLDAKQAAEHRRLFDAAVVGDETEEAEVSPEKATTSKRKRTTPQKLPTASPPPPAHRPPPALPMPQKARSRGINSLLNKLDL</sequence>
<protein>
    <submittedName>
        <fullName evidence="2">Uncharacterized protein</fullName>
    </submittedName>
</protein>
<dbReference type="Proteomes" id="UP001558613">
    <property type="component" value="Unassembled WGS sequence"/>
</dbReference>
<feature type="compositionally biased region" description="Pro residues" evidence="1">
    <location>
        <begin position="344"/>
        <end position="358"/>
    </location>
</feature>
<evidence type="ECO:0000313" key="2">
    <source>
        <dbReference type="EMBL" id="KAL1249532.1"/>
    </source>
</evidence>
<comment type="caution">
    <text evidence="2">The sequence shown here is derived from an EMBL/GenBank/DDBJ whole genome shotgun (WGS) entry which is preliminary data.</text>
</comment>
<dbReference type="EMBL" id="JAYMGO010000023">
    <property type="protein sequence ID" value="KAL1249532.1"/>
    <property type="molecule type" value="Genomic_DNA"/>
</dbReference>
<evidence type="ECO:0000313" key="3">
    <source>
        <dbReference type="Proteomes" id="UP001558613"/>
    </source>
</evidence>
<feature type="compositionally biased region" description="Polar residues" evidence="1">
    <location>
        <begin position="367"/>
        <end position="377"/>
    </location>
</feature>
<feature type="region of interest" description="Disordered" evidence="1">
    <location>
        <begin position="316"/>
        <end position="377"/>
    </location>
</feature>